<keyword evidence="2" id="KW-0812">Transmembrane</keyword>
<gene>
    <name evidence="3" type="ORF">EIP91_003317</name>
</gene>
<sequence length="674" mass="74653">MGDERPLSMRSDEEVPHIHMVSPSLGSSTPRKEMSDYFGGTPRAELPEFLSASVQRAPSPKPTVKSVAEKETAEETTMEEQSDLLLDVAMTTTFASLLDGTPIMDSRSMASFLSLFLLVWWIWASHVAYNARFREYNWPNRVFLFFQLLVFCAFAAFTNNFDIENGIVDNSAQEAQLDALRQAQNWDNSTIQSKAFTEDRGPTLNIRGISMVMAFSRILMLVQYFYALGFTTHRNAKNRHLFYVHLGTLFISVACYVAAFIRIGSEPDRNAQIVKIILWIAPILLEVGSQFLVSLAADSNLAISVKYNAKTFAARSATVFIIILGGGLDNITQGFHFMVGNLSFGPHRVAVIFCASLIFILLFTLHFTTIPDPERADVRDDGVRRRRDLGLFFFGFFYLCAVVITLQGMASMMQVGNVADSMQTAFQFLRTTEEHLATTNYSSTLTSDMYDANTIERLKTNGYDINTILSSLNVPIALHMANTTFPTIIIDQALYVTDMNILGSGLQIINALPQDPQSIITNEILAYVTAGATALPNTITTKDAFVRISEDVINLYATPALWFSASGGAILLILAGMALIDRWGSLHVFSMAQIISRFIMGAALVLLVILDVNASTVKLDADYNYTGAAIWRLATKSWILPAYALILLLEQAWEAVDFGITSSLDIPLAQDAVE</sequence>
<dbReference type="AlphaFoldDB" id="A0A4R0RMH3"/>
<feature type="transmembrane region" description="Helical" evidence="2">
    <location>
        <begin position="276"/>
        <end position="297"/>
    </location>
</feature>
<feature type="transmembrane region" description="Helical" evidence="2">
    <location>
        <begin position="592"/>
        <end position="610"/>
    </location>
</feature>
<feature type="compositionally biased region" description="Basic and acidic residues" evidence="1">
    <location>
        <begin position="1"/>
        <end position="17"/>
    </location>
</feature>
<evidence type="ECO:0000256" key="1">
    <source>
        <dbReference type="SAM" id="MobiDB-lite"/>
    </source>
</evidence>
<evidence type="ECO:0000313" key="3">
    <source>
        <dbReference type="EMBL" id="TCD65038.1"/>
    </source>
</evidence>
<dbReference type="STRING" id="92696.A0A4R0RMH3"/>
<comment type="caution">
    <text evidence="3">The sequence shown here is derived from an EMBL/GenBank/DDBJ whole genome shotgun (WGS) entry which is preliminary data.</text>
</comment>
<dbReference type="Pfam" id="PF06772">
    <property type="entry name" value="LtrA"/>
    <property type="match status" value="1"/>
</dbReference>
<dbReference type="Proteomes" id="UP000292702">
    <property type="component" value="Unassembled WGS sequence"/>
</dbReference>
<dbReference type="PANTHER" id="PTHR42101:SF1">
    <property type="entry name" value="LOW TEMPERATURE REQUIREMENT A"/>
    <property type="match status" value="1"/>
</dbReference>
<dbReference type="EMBL" id="RWJN01000202">
    <property type="protein sequence ID" value="TCD65038.1"/>
    <property type="molecule type" value="Genomic_DNA"/>
</dbReference>
<evidence type="ECO:0000313" key="4">
    <source>
        <dbReference type="Proteomes" id="UP000292702"/>
    </source>
</evidence>
<feature type="transmembrane region" description="Helical" evidence="2">
    <location>
        <begin position="348"/>
        <end position="368"/>
    </location>
</feature>
<feature type="transmembrane region" description="Helical" evidence="2">
    <location>
        <begin position="209"/>
        <end position="229"/>
    </location>
</feature>
<reference evidence="3 4" key="1">
    <citation type="submission" date="2018-11" db="EMBL/GenBank/DDBJ databases">
        <title>Genome assembly of Steccherinum ochraceum LE-BIN_3174, the white-rot fungus of the Steccherinaceae family (The Residual Polyporoid clade, Polyporales, Basidiomycota).</title>
        <authorList>
            <person name="Fedorova T.V."/>
            <person name="Glazunova O.A."/>
            <person name="Landesman E.O."/>
            <person name="Moiseenko K.V."/>
            <person name="Psurtseva N.V."/>
            <person name="Savinova O.S."/>
            <person name="Shakhova N.V."/>
            <person name="Tyazhelova T.V."/>
            <person name="Vasina D.V."/>
        </authorList>
    </citation>
    <scope>NUCLEOTIDE SEQUENCE [LARGE SCALE GENOMIC DNA]</scope>
    <source>
        <strain evidence="3 4">LE-BIN_3174</strain>
    </source>
</reference>
<feature type="transmembrane region" description="Helical" evidence="2">
    <location>
        <begin position="389"/>
        <end position="410"/>
    </location>
</feature>
<keyword evidence="2" id="KW-1133">Transmembrane helix</keyword>
<organism evidence="3 4">
    <name type="scientific">Steccherinum ochraceum</name>
    <dbReference type="NCBI Taxonomy" id="92696"/>
    <lineage>
        <taxon>Eukaryota</taxon>
        <taxon>Fungi</taxon>
        <taxon>Dikarya</taxon>
        <taxon>Basidiomycota</taxon>
        <taxon>Agaricomycotina</taxon>
        <taxon>Agaricomycetes</taxon>
        <taxon>Polyporales</taxon>
        <taxon>Steccherinaceae</taxon>
        <taxon>Steccherinum</taxon>
    </lineage>
</organism>
<name>A0A4R0RMH3_9APHY</name>
<feature type="transmembrane region" description="Helical" evidence="2">
    <location>
        <begin position="110"/>
        <end position="130"/>
    </location>
</feature>
<feature type="transmembrane region" description="Helical" evidence="2">
    <location>
        <begin position="142"/>
        <end position="161"/>
    </location>
</feature>
<dbReference type="InterPro" id="IPR010640">
    <property type="entry name" value="Low_temperature_requirement_A"/>
</dbReference>
<keyword evidence="2" id="KW-0472">Membrane</keyword>
<dbReference type="OrthoDB" id="3243926at2759"/>
<feature type="region of interest" description="Disordered" evidence="1">
    <location>
        <begin position="1"/>
        <end position="43"/>
    </location>
</feature>
<keyword evidence="4" id="KW-1185">Reference proteome</keyword>
<feature type="region of interest" description="Disordered" evidence="1">
    <location>
        <begin position="56"/>
        <end position="79"/>
    </location>
</feature>
<dbReference type="PANTHER" id="PTHR42101">
    <property type="entry name" value="CHROMOSOME 16, WHOLE GENOME SHOTGUN SEQUENCE"/>
    <property type="match status" value="1"/>
</dbReference>
<proteinExistence type="predicted"/>
<feature type="transmembrane region" description="Helical" evidence="2">
    <location>
        <begin position="309"/>
        <end position="328"/>
    </location>
</feature>
<feature type="transmembrane region" description="Helical" evidence="2">
    <location>
        <begin position="560"/>
        <end position="580"/>
    </location>
</feature>
<accession>A0A4R0RMH3</accession>
<protein>
    <submittedName>
        <fullName evidence="3">Uncharacterized protein</fullName>
    </submittedName>
</protein>
<feature type="transmembrane region" description="Helical" evidence="2">
    <location>
        <begin position="241"/>
        <end position="264"/>
    </location>
</feature>
<evidence type="ECO:0000256" key="2">
    <source>
        <dbReference type="SAM" id="Phobius"/>
    </source>
</evidence>